<feature type="domain" description="HTH cro/C1-type" evidence="1">
    <location>
        <begin position="65"/>
        <end position="118"/>
    </location>
</feature>
<gene>
    <name evidence="2" type="ORF">GCM10010319_39620</name>
</gene>
<protein>
    <recommendedName>
        <fullName evidence="1">HTH cro/C1-type domain-containing protein</fullName>
    </recommendedName>
</protein>
<accession>A0ABN0X925</accession>
<name>A0ABN0X925_9ACTN</name>
<evidence type="ECO:0000313" key="2">
    <source>
        <dbReference type="EMBL" id="GAA0358322.1"/>
    </source>
</evidence>
<dbReference type="CDD" id="cd00093">
    <property type="entry name" value="HTH_XRE"/>
    <property type="match status" value="1"/>
</dbReference>
<reference evidence="2 3" key="1">
    <citation type="journal article" date="2019" name="Int. J. Syst. Evol. Microbiol.">
        <title>The Global Catalogue of Microorganisms (GCM) 10K type strain sequencing project: providing services to taxonomists for standard genome sequencing and annotation.</title>
        <authorList>
            <consortium name="The Broad Institute Genomics Platform"/>
            <consortium name="The Broad Institute Genome Sequencing Center for Infectious Disease"/>
            <person name="Wu L."/>
            <person name="Ma J."/>
        </authorList>
    </citation>
    <scope>NUCLEOTIDE SEQUENCE [LARGE SCALE GENOMIC DNA]</scope>
    <source>
        <strain evidence="2 3">JCM 4565</strain>
    </source>
</reference>
<evidence type="ECO:0000259" key="1">
    <source>
        <dbReference type="PROSITE" id="PS50943"/>
    </source>
</evidence>
<organism evidence="2 3">
    <name type="scientific">Streptomyces blastmyceticus</name>
    <dbReference type="NCBI Taxonomy" id="68180"/>
    <lineage>
        <taxon>Bacteria</taxon>
        <taxon>Bacillati</taxon>
        <taxon>Actinomycetota</taxon>
        <taxon>Actinomycetes</taxon>
        <taxon>Kitasatosporales</taxon>
        <taxon>Streptomycetaceae</taxon>
        <taxon>Streptomyces</taxon>
    </lineage>
</organism>
<keyword evidence="3" id="KW-1185">Reference proteome</keyword>
<evidence type="ECO:0000313" key="3">
    <source>
        <dbReference type="Proteomes" id="UP001500063"/>
    </source>
</evidence>
<dbReference type="SMART" id="SM00530">
    <property type="entry name" value="HTH_XRE"/>
    <property type="match status" value="1"/>
</dbReference>
<dbReference type="Proteomes" id="UP001500063">
    <property type="component" value="Unassembled WGS sequence"/>
</dbReference>
<comment type="caution">
    <text evidence="2">The sequence shown here is derived from an EMBL/GenBank/DDBJ whole genome shotgun (WGS) entry which is preliminary data.</text>
</comment>
<dbReference type="Gene3D" id="1.10.260.40">
    <property type="entry name" value="lambda repressor-like DNA-binding domains"/>
    <property type="match status" value="1"/>
</dbReference>
<dbReference type="Pfam" id="PF13560">
    <property type="entry name" value="HTH_31"/>
    <property type="match status" value="1"/>
</dbReference>
<dbReference type="PROSITE" id="PS50943">
    <property type="entry name" value="HTH_CROC1"/>
    <property type="match status" value="1"/>
</dbReference>
<proteinExistence type="predicted"/>
<dbReference type="InterPro" id="IPR001387">
    <property type="entry name" value="Cro/C1-type_HTH"/>
</dbReference>
<sequence>MKSERKCGACGCRLSRYNVDGDLCGACERQPLVRPAAPVALPVTVWEEPEVREALSALDFRSLCRALRRHSGLRQEDLARIAGEQQSYWSKLESGTVRLTELPRAIAFLEALGTPAELAPLPLRASPTRAPHTTDNSTDPHITGLRLAAEAASSSLAFTEQAMLSNVDDDELEFLSMEIGRIATAYVHARLTPLFQDLVTVRDRIFGLIQGRQRPSQTRDLFMLAGTTCLLLAHASQNLGDERSALAQVRTAWACAGQADHTGLRAWTRGTYALIAEWSPRARMALKFAEEAAALAPAGESRIRIAAIEARTAARLGDRARALASLDRMYTAREESPVHDELTQFGGLLSFPAAKQKYYTGSVYSLLGDHARAEQLSGEAIREYAAGPPEERSYGDESLARVDIITARLAQGELAQAAELMEEIVSMPTGLRIRQLGNGLGRVEAMLRSPAIARNPATRELAELTRGYEVMAAHDPVRSP</sequence>
<dbReference type="InterPro" id="IPR010982">
    <property type="entry name" value="Lambda_DNA-bd_dom_sf"/>
</dbReference>
<dbReference type="EMBL" id="BAAABW010000021">
    <property type="protein sequence ID" value="GAA0358322.1"/>
    <property type="molecule type" value="Genomic_DNA"/>
</dbReference>
<dbReference type="SUPFAM" id="SSF47413">
    <property type="entry name" value="lambda repressor-like DNA-binding domains"/>
    <property type="match status" value="1"/>
</dbReference>